<dbReference type="Proteomes" id="UP000032180">
    <property type="component" value="Chromosome 7"/>
</dbReference>
<evidence type="ECO:0000313" key="4">
    <source>
        <dbReference type="Proteomes" id="UP000032180"/>
    </source>
</evidence>
<dbReference type="EnsemblPlants" id="LPERR07G05650.4">
    <property type="protein sequence ID" value="LPERR07G05650.4"/>
    <property type="gene ID" value="LPERR07G05650"/>
</dbReference>
<dbReference type="PANTHER" id="PTHR48049:SF141">
    <property type="entry name" value="OS07G0201500 PROTEIN"/>
    <property type="match status" value="1"/>
</dbReference>
<dbReference type="FunFam" id="3.40.50.2000:FF:000088">
    <property type="entry name" value="Glycosyltransferase"/>
    <property type="match status" value="1"/>
</dbReference>
<keyword evidence="4" id="KW-1185">Reference proteome</keyword>
<dbReference type="Gene3D" id="3.40.50.2000">
    <property type="entry name" value="Glycogen Phosphorylase B"/>
    <property type="match status" value="3"/>
</dbReference>
<keyword evidence="1" id="KW-0328">Glycosyltransferase</keyword>
<evidence type="ECO:0000256" key="2">
    <source>
        <dbReference type="ARBA" id="ARBA00022679"/>
    </source>
</evidence>
<reference evidence="4" key="2">
    <citation type="submission" date="2013-12" db="EMBL/GenBank/DDBJ databases">
        <authorList>
            <person name="Yu Y."/>
            <person name="Lee S."/>
            <person name="de Baynast K."/>
            <person name="Wissotski M."/>
            <person name="Liu L."/>
            <person name="Talag J."/>
            <person name="Goicoechea J."/>
            <person name="Angelova A."/>
            <person name="Jetty R."/>
            <person name="Kudrna D."/>
            <person name="Golser W."/>
            <person name="Rivera L."/>
            <person name="Zhang J."/>
            <person name="Wing R."/>
        </authorList>
    </citation>
    <scope>NUCLEOTIDE SEQUENCE</scope>
</reference>
<reference evidence="3" key="3">
    <citation type="submission" date="2015-04" db="UniProtKB">
        <authorList>
            <consortium name="EnsemblPlants"/>
        </authorList>
    </citation>
    <scope>IDENTIFICATION</scope>
</reference>
<reference evidence="3 4" key="1">
    <citation type="submission" date="2012-08" db="EMBL/GenBank/DDBJ databases">
        <title>Oryza genome evolution.</title>
        <authorList>
            <person name="Wing R.A."/>
        </authorList>
    </citation>
    <scope>NUCLEOTIDE SEQUENCE</scope>
</reference>
<dbReference type="AlphaFoldDB" id="A0A0D9WWL5"/>
<evidence type="ECO:0000256" key="1">
    <source>
        <dbReference type="ARBA" id="ARBA00022676"/>
    </source>
</evidence>
<sequence>MAKYPSPNQAMAAIIDVATSAAASSPPQLHIVVFPWLAFGHMIPFLELSKRLARRGHAVTFISTPRNAARLGAIPPELLARLRIVSLDLPAVDGLPNGAESTADVPQEKIGLLKKAFDGLAVPFAGLIADICTNAGDGDAAINATGFSRKPDWIILDFAQYWIWPIADEHEKPAMAATREVATTASSPRPLHIVVFPWLAFGHMIPFLELSKRLARRGHAVTFVSTPRNVVRLGAIPPELSVRLRVVSLNLPAVDGLPEGAESTTDVPPDKIELFKIAFDGLAAQFASLIGGNGEDDGSTGFSRKPDWIIQDVVQNWTGSIAEEHKIPCASFNIFPAAMVAFLGPKKENLAHPRTKTEDYMVKPPWITFPANLAFRRHEAEWIATMFKPNASGVADIDRFWSIEHPCCRLIIYRSCLEAEPPMSPILTDLFAKPALPAGLLIFPEIVDDDAVIVSDQSFLPAIEWLDEKPDKSVIYVALGSEAPVTADHVRELAFGLELADVNFIWAIRPPSHGAFLPNGFESCVAHAGWCARSGYRSCACLRIVRSGVS</sequence>
<proteinExistence type="predicted"/>
<protein>
    <submittedName>
        <fullName evidence="3">Uncharacterized protein</fullName>
    </submittedName>
</protein>
<dbReference type="InterPro" id="IPR050481">
    <property type="entry name" value="UDP-glycosyltransf_plant"/>
</dbReference>
<dbReference type="InterPro" id="IPR002213">
    <property type="entry name" value="UDP_glucos_trans"/>
</dbReference>
<dbReference type="Gramene" id="LPERR07G05650.4">
    <property type="protein sequence ID" value="LPERR07G05650.4"/>
    <property type="gene ID" value="LPERR07G05650"/>
</dbReference>
<evidence type="ECO:0000313" key="3">
    <source>
        <dbReference type="EnsemblPlants" id="LPERR07G05650.4"/>
    </source>
</evidence>
<dbReference type="PANTHER" id="PTHR48049">
    <property type="entry name" value="GLYCOSYLTRANSFERASE"/>
    <property type="match status" value="1"/>
</dbReference>
<accession>A0A0D9WWL5</accession>
<dbReference type="CDD" id="cd03784">
    <property type="entry name" value="GT1_Gtf-like"/>
    <property type="match status" value="1"/>
</dbReference>
<dbReference type="SUPFAM" id="SSF53756">
    <property type="entry name" value="UDP-Glycosyltransferase/glycogen phosphorylase"/>
    <property type="match status" value="2"/>
</dbReference>
<keyword evidence="2" id="KW-0808">Transferase</keyword>
<organism evidence="3 4">
    <name type="scientific">Leersia perrieri</name>
    <dbReference type="NCBI Taxonomy" id="77586"/>
    <lineage>
        <taxon>Eukaryota</taxon>
        <taxon>Viridiplantae</taxon>
        <taxon>Streptophyta</taxon>
        <taxon>Embryophyta</taxon>
        <taxon>Tracheophyta</taxon>
        <taxon>Spermatophyta</taxon>
        <taxon>Magnoliopsida</taxon>
        <taxon>Liliopsida</taxon>
        <taxon>Poales</taxon>
        <taxon>Poaceae</taxon>
        <taxon>BOP clade</taxon>
        <taxon>Oryzoideae</taxon>
        <taxon>Oryzeae</taxon>
        <taxon>Oryzinae</taxon>
        <taxon>Leersia</taxon>
    </lineage>
</organism>
<name>A0A0D9WWL5_9ORYZ</name>
<dbReference type="HOGENOM" id="CLU_001724_2_3_1"/>
<dbReference type="GO" id="GO:0035251">
    <property type="term" value="F:UDP-glucosyltransferase activity"/>
    <property type="evidence" value="ECO:0007669"/>
    <property type="project" value="InterPro"/>
</dbReference>